<evidence type="ECO:0000313" key="5">
    <source>
        <dbReference type="EMBL" id="MEJ8278248.1"/>
    </source>
</evidence>
<dbReference type="Proteomes" id="UP001364211">
    <property type="component" value="Unassembled WGS sequence"/>
</dbReference>
<dbReference type="PANTHER" id="PTHR45947">
    <property type="entry name" value="SULFOQUINOVOSYL TRANSFERASE SQD2"/>
    <property type="match status" value="1"/>
</dbReference>
<keyword evidence="2 5" id="KW-0808">Transferase</keyword>
<feature type="domain" description="Glycosyltransferase subfamily 4-like N-terminal" evidence="4">
    <location>
        <begin position="17"/>
        <end position="190"/>
    </location>
</feature>
<dbReference type="Pfam" id="PF00534">
    <property type="entry name" value="Glycos_transf_1"/>
    <property type="match status" value="1"/>
</dbReference>
<proteinExistence type="predicted"/>
<accession>A0ABU8T2S0</accession>
<evidence type="ECO:0000256" key="1">
    <source>
        <dbReference type="ARBA" id="ARBA00022676"/>
    </source>
</evidence>
<organism evidence="5 6">
    <name type="scientific">Pseudonocardia spirodelae</name>
    <dbReference type="NCBI Taxonomy" id="3133431"/>
    <lineage>
        <taxon>Bacteria</taxon>
        <taxon>Bacillati</taxon>
        <taxon>Actinomycetota</taxon>
        <taxon>Actinomycetes</taxon>
        <taxon>Pseudonocardiales</taxon>
        <taxon>Pseudonocardiaceae</taxon>
        <taxon>Pseudonocardia</taxon>
    </lineage>
</organism>
<keyword evidence="6" id="KW-1185">Reference proteome</keyword>
<dbReference type="EMBL" id="JBBJUP010000003">
    <property type="protein sequence ID" value="MEJ8278248.1"/>
    <property type="molecule type" value="Genomic_DNA"/>
</dbReference>
<dbReference type="Pfam" id="PF13439">
    <property type="entry name" value="Glyco_transf_4"/>
    <property type="match status" value="1"/>
</dbReference>
<dbReference type="Gene3D" id="3.40.50.2000">
    <property type="entry name" value="Glycogen Phosphorylase B"/>
    <property type="match status" value="2"/>
</dbReference>
<dbReference type="InterPro" id="IPR028098">
    <property type="entry name" value="Glyco_trans_4-like_N"/>
</dbReference>
<comment type="caution">
    <text evidence="5">The sequence shown here is derived from an EMBL/GenBank/DDBJ whole genome shotgun (WGS) entry which is preliminary data.</text>
</comment>
<protein>
    <submittedName>
        <fullName evidence="5">Glycosyltransferase</fullName>
        <ecNumber evidence="5">2.4.-.-</ecNumber>
    </submittedName>
</protein>
<dbReference type="RefSeq" id="WP_340286370.1">
    <property type="nucleotide sequence ID" value="NZ_JBBJUP010000003.1"/>
</dbReference>
<dbReference type="GO" id="GO:0016757">
    <property type="term" value="F:glycosyltransferase activity"/>
    <property type="evidence" value="ECO:0007669"/>
    <property type="project" value="UniProtKB-KW"/>
</dbReference>
<reference evidence="5 6" key="1">
    <citation type="submission" date="2024-03" db="EMBL/GenBank/DDBJ databases">
        <title>Draft genome sequence of Pseudonocardia sp. DW16-2.</title>
        <authorList>
            <person name="Duangmal K."/>
        </authorList>
    </citation>
    <scope>NUCLEOTIDE SEQUENCE [LARGE SCALE GENOMIC DNA]</scope>
    <source>
        <strain evidence="5 6">DW16-2</strain>
    </source>
</reference>
<evidence type="ECO:0000259" key="3">
    <source>
        <dbReference type="Pfam" id="PF00534"/>
    </source>
</evidence>
<dbReference type="InterPro" id="IPR050194">
    <property type="entry name" value="Glycosyltransferase_grp1"/>
</dbReference>
<keyword evidence="1 5" id="KW-0328">Glycosyltransferase</keyword>
<feature type="domain" description="Glycosyl transferase family 1" evidence="3">
    <location>
        <begin position="199"/>
        <end position="331"/>
    </location>
</feature>
<name>A0ABU8T2S0_9PSEU</name>
<gene>
    <name evidence="5" type="ORF">WJX68_04825</name>
</gene>
<evidence type="ECO:0000259" key="4">
    <source>
        <dbReference type="Pfam" id="PF13439"/>
    </source>
</evidence>
<dbReference type="SUPFAM" id="SSF53756">
    <property type="entry name" value="UDP-Glycosyltransferase/glycogen phosphorylase"/>
    <property type="match status" value="1"/>
</dbReference>
<evidence type="ECO:0000313" key="6">
    <source>
        <dbReference type="Proteomes" id="UP001364211"/>
    </source>
</evidence>
<dbReference type="EC" id="2.4.-.-" evidence="5"/>
<evidence type="ECO:0000256" key="2">
    <source>
        <dbReference type="ARBA" id="ARBA00022679"/>
    </source>
</evidence>
<dbReference type="PANTHER" id="PTHR45947:SF3">
    <property type="entry name" value="SULFOQUINOVOSYL TRANSFERASE SQD2"/>
    <property type="match status" value="1"/>
</dbReference>
<sequence length="369" mass="39779">MSARIALVHERFTEIAGSEHVVEQLAREWPDAPVHVPVSRPAGVPPGLEGRLHTSGVDHLYRLTGGRTYAPLTPLFPRAFRRMRLDPADAVVISHHAFATQAAFATAAPTVAYVHSPARWAWETGMRAGEASGRLGSAALDALARITRRAELAAAPRLTRIVANSHEVARRVRAWWGRDAEVVHPPVDTEAFTPDPGTDREDFFLLAGRLVPYKRPEIAIEAAREAGVRLVVVGEGRGEQACRRVAGPDVRFLGRVPHRELLALHRRARAVLMPGVEDFGIVPVEAMACATPVVALGQGGALDSIAPGVTGVLVPPGDDESVVAGFAEALRGFDPGAFDPAAVRRHAESFSRAQFRSRMRRIVDDTAGV</sequence>
<dbReference type="InterPro" id="IPR001296">
    <property type="entry name" value="Glyco_trans_1"/>
</dbReference>